<keyword evidence="2" id="KW-1185">Reference proteome</keyword>
<dbReference type="EMBL" id="JAVREU010000032">
    <property type="protein sequence ID" value="MDT0392846.1"/>
    <property type="molecule type" value="Genomic_DNA"/>
</dbReference>
<evidence type="ECO:0000313" key="1">
    <source>
        <dbReference type="EMBL" id="MDT0392846.1"/>
    </source>
</evidence>
<proteinExistence type="predicted"/>
<protein>
    <submittedName>
        <fullName evidence="1">Uncharacterized protein</fullName>
    </submittedName>
</protein>
<reference evidence="2" key="1">
    <citation type="submission" date="2023-07" db="EMBL/GenBank/DDBJ databases">
        <title>30 novel species of actinomycetes from the DSMZ collection.</title>
        <authorList>
            <person name="Nouioui I."/>
        </authorList>
    </citation>
    <scope>NUCLEOTIDE SEQUENCE [LARGE SCALE GENOMIC DNA]</scope>
    <source>
        <strain evidence="2">DSM 41921</strain>
    </source>
</reference>
<organism evidence="1 2">
    <name type="scientific">Streptomyces dubilierae</name>
    <dbReference type="NCBI Taxonomy" id="3075533"/>
    <lineage>
        <taxon>Bacteria</taxon>
        <taxon>Bacillati</taxon>
        <taxon>Actinomycetota</taxon>
        <taxon>Actinomycetes</taxon>
        <taxon>Kitasatosporales</taxon>
        <taxon>Streptomycetaceae</taxon>
        <taxon>Streptomyces</taxon>
    </lineage>
</organism>
<name>A0ABU2PL12_9ACTN</name>
<evidence type="ECO:0000313" key="2">
    <source>
        <dbReference type="Proteomes" id="UP001183586"/>
    </source>
</evidence>
<gene>
    <name evidence="1" type="ORF">RM641_36065</name>
</gene>
<comment type="caution">
    <text evidence="1">The sequence shown here is derived from an EMBL/GenBank/DDBJ whole genome shotgun (WGS) entry which is preliminary data.</text>
</comment>
<accession>A0ABU2PL12</accession>
<dbReference type="Proteomes" id="UP001183586">
    <property type="component" value="Unassembled WGS sequence"/>
</dbReference>
<sequence length="134" mass="14909">MTAPRVTPLNIATWPDLAALAERPKGVWGGCRCMAFHPEGIGRGRTTEQNRCEKERRVREGGARAALVRDGETCVGRCRFGPEDTRDRSASASLLFTGTVRLFERHGSERIRPLGKHHRVMSRTVVRDGRRAGS</sequence>
<dbReference type="RefSeq" id="WP_311688864.1">
    <property type="nucleotide sequence ID" value="NZ_JAVREU010000032.1"/>
</dbReference>